<dbReference type="Gene3D" id="2.60.40.1120">
    <property type="entry name" value="Carboxypeptidase-like, regulatory domain"/>
    <property type="match status" value="1"/>
</dbReference>
<dbReference type="Pfam" id="PF13620">
    <property type="entry name" value="CarboxypepD_reg"/>
    <property type="match status" value="1"/>
</dbReference>
<dbReference type="Proteomes" id="UP001500552">
    <property type="component" value="Unassembled WGS sequence"/>
</dbReference>
<sequence>MKEVMGKFTTVCACLVFYAFQAQQVLGQAQVRGLLVEAESKPLSFANALLLQAGDSALVKGAITDMEGRYSFDQVAPGSYIIKASMVGYKPAFSPAFTVAGTDFLVPGIGMTQDALALGEVTVEATRPLYEQQIDRLVVNVQSSITAAGATALEVLERSPGIAIDRQNSALSMNGKSGVQVMVDGKLSRLPSAAVLQMLEGLTAANIEKIELITTPSARYDAEGNAGMINIVLREHTGYGTNGSLSATAGYGRYGKYVTSLSLNHRTQRLNLFGDYSWSHNHNWNELGNIRAVTDQGTTTHTSSVSDSPYKVINHTSRVGFDYSVSPRTVLGGMVSGFSNKTDTDALNTIQIQEGQKPPTLIAQHTREINRWRHLMANLSIKHSLGEKQHIDIDLDYLLYDNASPAAYDIHYRFQGSGETAREEIRVDKATPMRIGVAKADYTYTTADNTKIETGAKATFTRLDNEVAVERGLQESWVRDAQLSQEIDMSEDIVAAYANLNLQGKYKTSLQAGLRWEYTFTNINSPDQKNLVLRSYHNLFPSLFLSRELNGDNSLQFSYSRRITRPTFNNLVPFVSFKDPYSLWSGNEALKPTITDAVQAGYQLKGKYMLSLQASHDRDAINWMVRLNPGTNIQNVYIANVDRNETYSLNLSLPFTVASWWQMQYNLAAVWQQSRTAYEGMQLKTSGRYGRMNATQTFKLPADFSMELTGFYQIKALFGMFEQTSTGAVNFGVQKKLEKERGAFDFSISDIFWTNRFRIKLAYPSANLDQVFFNIHEPRVIRLTYTRNLGDKNVKAATKRETGSEDERSRVGN</sequence>
<reference evidence="6" key="1">
    <citation type="journal article" date="2019" name="Int. J. Syst. Evol. Microbiol.">
        <title>The Global Catalogue of Microorganisms (GCM) 10K type strain sequencing project: providing services to taxonomists for standard genome sequencing and annotation.</title>
        <authorList>
            <consortium name="The Broad Institute Genomics Platform"/>
            <consortium name="The Broad Institute Genome Sequencing Center for Infectious Disease"/>
            <person name="Wu L."/>
            <person name="Ma J."/>
        </authorList>
    </citation>
    <scope>NUCLEOTIDE SEQUENCE [LARGE SCALE GENOMIC DNA]</scope>
    <source>
        <strain evidence="6">JCM 17926</strain>
    </source>
</reference>
<evidence type="ECO:0000259" key="4">
    <source>
        <dbReference type="Pfam" id="PF14905"/>
    </source>
</evidence>
<dbReference type="Pfam" id="PF14905">
    <property type="entry name" value="OMP_b-brl_3"/>
    <property type="match status" value="1"/>
</dbReference>
<name>A0ABP8M5E3_9BACT</name>
<dbReference type="SUPFAM" id="SSF49464">
    <property type="entry name" value="Carboxypeptidase regulatory domain-like"/>
    <property type="match status" value="1"/>
</dbReference>
<evidence type="ECO:0000313" key="5">
    <source>
        <dbReference type="EMBL" id="GAA4443186.1"/>
    </source>
</evidence>
<feature type="domain" description="Outer membrane protein beta-barrel" evidence="4">
    <location>
        <begin position="388"/>
        <end position="784"/>
    </location>
</feature>
<accession>A0ABP8M5E3</accession>
<dbReference type="Gene3D" id="2.170.130.10">
    <property type="entry name" value="TonB-dependent receptor, plug domain"/>
    <property type="match status" value="1"/>
</dbReference>
<gene>
    <name evidence="5" type="ORF">GCM10023188_43740</name>
</gene>
<dbReference type="SUPFAM" id="SSF56935">
    <property type="entry name" value="Porins"/>
    <property type="match status" value="1"/>
</dbReference>
<proteinExistence type="predicted"/>
<organism evidence="5 6">
    <name type="scientific">Pontibacter saemangeumensis</name>
    <dbReference type="NCBI Taxonomy" id="1084525"/>
    <lineage>
        <taxon>Bacteria</taxon>
        <taxon>Pseudomonadati</taxon>
        <taxon>Bacteroidota</taxon>
        <taxon>Cytophagia</taxon>
        <taxon>Cytophagales</taxon>
        <taxon>Hymenobacteraceae</taxon>
        <taxon>Pontibacter</taxon>
    </lineage>
</organism>
<evidence type="ECO:0000256" key="3">
    <source>
        <dbReference type="ARBA" id="ARBA00023237"/>
    </source>
</evidence>
<dbReference type="RefSeq" id="WP_345162421.1">
    <property type="nucleotide sequence ID" value="NZ_BAABHC010000031.1"/>
</dbReference>
<dbReference type="InterPro" id="IPR008969">
    <property type="entry name" value="CarboxyPept-like_regulatory"/>
</dbReference>
<dbReference type="EMBL" id="BAABHC010000031">
    <property type="protein sequence ID" value="GAA4443186.1"/>
    <property type="molecule type" value="Genomic_DNA"/>
</dbReference>
<evidence type="ECO:0000313" key="6">
    <source>
        <dbReference type="Proteomes" id="UP001500552"/>
    </source>
</evidence>
<keyword evidence="3" id="KW-0998">Cell outer membrane</keyword>
<protein>
    <recommendedName>
        <fullName evidence="4">Outer membrane protein beta-barrel domain-containing protein</fullName>
    </recommendedName>
</protein>
<dbReference type="PANTHER" id="PTHR40980:SF4">
    <property type="entry name" value="TONB-DEPENDENT RECEPTOR-LIKE BETA-BARREL DOMAIN-CONTAINING PROTEIN"/>
    <property type="match status" value="1"/>
</dbReference>
<comment type="caution">
    <text evidence="5">The sequence shown here is derived from an EMBL/GenBank/DDBJ whole genome shotgun (WGS) entry which is preliminary data.</text>
</comment>
<dbReference type="InterPro" id="IPR041700">
    <property type="entry name" value="OMP_b-brl_3"/>
</dbReference>
<dbReference type="Gene3D" id="2.40.170.20">
    <property type="entry name" value="TonB-dependent receptor, beta-barrel domain"/>
    <property type="match status" value="1"/>
</dbReference>
<dbReference type="InterPro" id="IPR036942">
    <property type="entry name" value="Beta-barrel_TonB_sf"/>
</dbReference>
<evidence type="ECO:0000256" key="1">
    <source>
        <dbReference type="ARBA" id="ARBA00004442"/>
    </source>
</evidence>
<keyword evidence="6" id="KW-1185">Reference proteome</keyword>
<dbReference type="PANTHER" id="PTHR40980">
    <property type="entry name" value="PLUG DOMAIN-CONTAINING PROTEIN"/>
    <property type="match status" value="1"/>
</dbReference>
<evidence type="ECO:0000256" key="2">
    <source>
        <dbReference type="ARBA" id="ARBA00023136"/>
    </source>
</evidence>
<keyword evidence="2" id="KW-0472">Membrane</keyword>
<comment type="subcellular location">
    <subcellularLocation>
        <location evidence="1">Cell outer membrane</location>
    </subcellularLocation>
</comment>
<dbReference type="InterPro" id="IPR037066">
    <property type="entry name" value="Plug_dom_sf"/>
</dbReference>